<name>A0A0E9X9B1_ANGAN</name>
<reference evidence="1" key="2">
    <citation type="journal article" date="2015" name="Fish Shellfish Immunol.">
        <title>Early steps in the European eel (Anguilla anguilla)-Vibrio vulnificus interaction in the gills: Role of the RtxA13 toxin.</title>
        <authorList>
            <person name="Callol A."/>
            <person name="Pajuelo D."/>
            <person name="Ebbesson L."/>
            <person name="Teles M."/>
            <person name="MacKenzie S."/>
            <person name="Amaro C."/>
        </authorList>
    </citation>
    <scope>NUCLEOTIDE SEQUENCE</scope>
</reference>
<protein>
    <submittedName>
        <fullName evidence="1">Uncharacterized protein</fullName>
    </submittedName>
</protein>
<sequence length="48" mass="5891">MYMCMHVCTYMCIHTYACTHNFSSRVNFSMNLQLNVFMVERRDYIKEK</sequence>
<evidence type="ECO:0000313" key="1">
    <source>
        <dbReference type="EMBL" id="JAH99046.1"/>
    </source>
</evidence>
<reference evidence="1" key="1">
    <citation type="submission" date="2014-11" db="EMBL/GenBank/DDBJ databases">
        <authorList>
            <person name="Amaro Gonzalez C."/>
        </authorList>
    </citation>
    <scope>NUCLEOTIDE SEQUENCE</scope>
</reference>
<dbReference type="AlphaFoldDB" id="A0A0E9X9B1"/>
<organism evidence="1">
    <name type="scientific">Anguilla anguilla</name>
    <name type="common">European freshwater eel</name>
    <name type="synonym">Muraena anguilla</name>
    <dbReference type="NCBI Taxonomy" id="7936"/>
    <lineage>
        <taxon>Eukaryota</taxon>
        <taxon>Metazoa</taxon>
        <taxon>Chordata</taxon>
        <taxon>Craniata</taxon>
        <taxon>Vertebrata</taxon>
        <taxon>Euteleostomi</taxon>
        <taxon>Actinopterygii</taxon>
        <taxon>Neopterygii</taxon>
        <taxon>Teleostei</taxon>
        <taxon>Anguilliformes</taxon>
        <taxon>Anguillidae</taxon>
        <taxon>Anguilla</taxon>
    </lineage>
</organism>
<proteinExistence type="predicted"/>
<dbReference type="EMBL" id="GBXM01009531">
    <property type="protein sequence ID" value="JAH99046.1"/>
    <property type="molecule type" value="Transcribed_RNA"/>
</dbReference>
<accession>A0A0E9X9B1</accession>